<dbReference type="Gene3D" id="1.10.10.60">
    <property type="entry name" value="Homeodomain-like"/>
    <property type="match status" value="1"/>
</dbReference>
<keyword evidence="1" id="KW-0805">Transcription regulation</keyword>
<keyword evidence="6" id="KW-1185">Reference proteome</keyword>
<dbReference type="EMBL" id="SDDZ01000001">
    <property type="protein sequence ID" value="RXJ52659.1"/>
    <property type="molecule type" value="Genomic_DNA"/>
</dbReference>
<feature type="domain" description="HTH araC/xylS-type" evidence="4">
    <location>
        <begin position="150"/>
        <end position="252"/>
    </location>
</feature>
<proteinExistence type="predicted"/>
<evidence type="ECO:0000256" key="3">
    <source>
        <dbReference type="ARBA" id="ARBA00023163"/>
    </source>
</evidence>
<evidence type="ECO:0000256" key="2">
    <source>
        <dbReference type="ARBA" id="ARBA00023125"/>
    </source>
</evidence>
<name>A0A4Q0XK95_9FLAO</name>
<accession>A0A4Q0XK95</accession>
<gene>
    <name evidence="5" type="ORF">ESZ48_02910</name>
</gene>
<protein>
    <submittedName>
        <fullName evidence="5">AraC family transcriptional regulator</fullName>
    </submittedName>
</protein>
<comment type="caution">
    <text evidence="5">The sequence shown here is derived from an EMBL/GenBank/DDBJ whole genome shotgun (WGS) entry which is preliminary data.</text>
</comment>
<dbReference type="Proteomes" id="UP000289792">
    <property type="component" value="Unassembled WGS sequence"/>
</dbReference>
<dbReference type="AlphaFoldDB" id="A0A4Q0XK95"/>
<evidence type="ECO:0000256" key="1">
    <source>
        <dbReference type="ARBA" id="ARBA00023015"/>
    </source>
</evidence>
<dbReference type="PANTHER" id="PTHR46796:SF13">
    <property type="entry name" value="HTH-TYPE TRANSCRIPTIONAL ACTIVATOR RHAS"/>
    <property type="match status" value="1"/>
</dbReference>
<dbReference type="PANTHER" id="PTHR46796">
    <property type="entry name" value="HTH-TYPE TRANSCRIPTIONAL ACTIVATOR RHAS-RELATED"/>
    <property type="match status" value="1"/>
</dbReference>
<dbReference type="PROSITE" id="PS01124">
    <property type="entry name" value="HTH_ARAC_FAMILY_2"/>
    <property type="match status" value="1"/>
</dbReference>
<dbReference type="SMART" id="SM00342">
    <property type="entry name" value="HTH_ARAC"/>
    <property type="match status" value="1"/>
</dbReference>
<dbReference type="GO" id="GO:0003700">
    <property type="term" value="F:DNA-binding transcription factor activity"/>
    <property type="evidence" value="ECO:0007669"/>
    <property type="project" value="InterPro"/>
</dbReference>
<dbReference type="InterPro" id="IPR050204">
    <property type="entry name" value="AraC_XylS_family_regulators"/>
</dbReference>
<dbReference type="RefSeq" id="WP_129015793.1">
    <property type="nucleotide sequence ID" value="NZ_SDDZ01000001.1"/>
</dbReference>
<evidence type="ECO:0000313" key="6">
    <source>
        <dbReference type="Proteomes" id="UP000289792"/>
    </source>
</evidence>
<dbReference type="Pfam" id="PF12833">
    <property type="entry name" value="HTH_18"/>
    <property type="match status" value="1"/>
</dbReference>
<evidence type="ECO:0000313" key="5">
    <source>
        <dbReference type="EMBL" id="RXJ52659.1"/>
    </source>
</evidence>
<reference evidence="5 6" key="1">
    <citation type="submission" date="2019-01" db="EMBL/GenBank/DDBJ databases">
        <title>Genome sequence of the Antarctic species Gelidibacter gilvus ACAM 158(T).</title>
        <authorList>
            <person name="Bowman J.P."/>
        </authorList>
    </citation>
    <scope>NUCLEOTIDE SEQUENCE [LARGE SCALE GENOMIC DNA]</scope>
    <source>
        <strain evidence="5 6">IC158</strain>
    </source>
</reference>
<organism evidence="5 6">
    <name type="scientific">Gelidibacter gilvus</name>
    <dbReference type="NCBI Taxonomy" id="59602"/>
    <lineage>
        <taxon>Bacteria</taxon>
        <taxon>Pseudomonadati</taxon>
        <taxon>Bacteroidota</taxon>
        <taxon>Flavobacteriia</taxon>
        <taxon>Flavobacteriales</taxon>
        <taxon>Flavobacteriaceae</taxon>
        <taxon>Gelidibacter</taxon>
    </lineage>
</organism>
<dbReference type="InterPro" id="IPR018060">
    <property type="entry name" value="HTH_AraC"/>
</dbReference>
<sequence length="268" mass="30849">MISINNVDGDKNSDWLIRRYESYQFCGPSVSDKFIPRPYIYLMFHFKDRPFITQDLPIQLESLFVAPIVPAAFTLTFQGEMDSLAVACNATVFSRVFEVDLSPVSKRSINLPQPSFYQLWQTLADLTTTDERIAYFSEFINAVQKSCYCPDAVDMLYNKIVEKSITTPLKTIIQECHASKSTLLRKFVKRTGVSPKTLARIVRLDYLWAKIRDEHAVDYQSLVFDGNYYDQSHFINDFKAIVGETPGYFFNRNLSIVKLFSGKTTENN</sequence>
<keyword evidence="2" id="KW-0238">DNA-binding</keyword>
<evidence type="ECO:0000259" key="4">
    <source>
        <dbReference type="PROSITE" id="PS01124"/>
    </source>
</evidence>
<dbReference type="GO" id="GO:0043565">
    <property type="term" value="F:sequence-specific DNA binding"/>
    <property type="evidence" value="ECO:0007669"/>
    <property type="project" value="InterPro"/>
</dbReference>
<dbReference type="OrthoDB" id="323290at2"/>
<keyword evidence="3" id="KW-0804">Transcription</keyword>